<protein>
    <submittedName>
        <fullName evidence="1">Uncharacterized protein</fullName>
    </submittedName>
</protein>
<sequence length="70" mass="8131">MQTYFDNHKELSLSEQQLAYVEQLNTARCLLDSLVMYRSELGETGKKLEYLFRLLDIEGVLDAPYSTCVH</sequence>
<reference evidence="1" key="1">
    <citation type="submission" date="2020-01" db="EMBL/GenBank/DDBJ databases">
        <authorList>
            <person name="Meier V. D."/>
            <person name="Meier V D."/>
        </authorList>
    </citation>
    <scope>NUCLEOTIDE SEQUENCE</scope>
    <source>
        <strain evidence="1">HLG_WM_MAG_09</strain>
    </source>
</reference>
<evidence type="ECO:0000313" key="1">
    <source>
        <dbReference type="EMBL" id="CAA6828975.1"/>
    </source>
</evidence>
<dbReference type="AlphaFoldDB" id="A0A6S6U397"/>
<proteinExistence type="predicted"/>
<accession>A0A6S6U397</accession>
<dbReference type="EMBL" id="CACVAT010000487">
    <property type="protein sequence ID" value="CAA6828975.1"/>
    <property type="molecule type" value="Genomic_DNA"/>
</dbReference>
<name>A0A6S6U397_9GAMM</name>
<gene>
    <name evidence="1" type="ORF">HELGO_WM21118</name>
</gene>
<organism evidence="1">
    <name type="scientific">uncultured Thiotrichaceae bacterium</name>
    <dbReference type="NCBI Taxonomy" id="298394"/>
    <lineage>
        <taxon>Bacteria</taxon>
        <taxon>Pseudomonadati</taxon>
        <taxon>Pseudomonadota</taxon>
        <taxon>Gammaproteobacteria</taxon>
        <taxon>Thiotrichales</taxon>
        <taxon>Thiotrichaceae</taxon>
        <taxon>environmental samples</taxon>
    </lineage>
</organism>